<dbReference type="OrthoDB" id="3827557at2759"/>
<reference evidence="2 3" key="1">
    <citation type="submission" date="2016-05" db="EMBL/GenBank/DDBJ databases">
        <title>A degradative enzymes factory behind the ericoid mycorrhizal symbiosis.</title>
        <authorList>
            <consortium name="DOE Joint Genome Institute"/>
            <person name="Martino E."/>
            <person name="Morin E."/>
            <person name="Grelet G."/>
            <person name="Kuo A."/>
            <person name="Kohler A."/>
            <person name="Daghino S."/>
            <person name="Barry K."/>
            <person name="Choi C."/>
            <person name="Cichocki N."/>
            <person name="Clum A."/>
            <person name="Copeland A."/>
            <person name="Hainaut M."/>
            <person name="Haridas S."/>
            <person name="Labutti K."/>
            <person name="Lindquist E."/>
            <person name="Lipzen A."/>
            <person name="Khouja H.-R."/>
            <person name="Murat C."/>
            <person name="Ohm R."/>
            <person name="Olson A."/>
            <person name="Spatafora J."/>
            <person name="Veneault-Fourrey C."/>
            <person name="Henrissat B."/>
            <person name="Grigoriev I."/>
            <person name="Martin F."/>
            <person name="Perotto S."/>
        </authorList>
    </citation>
    <scope>NUCLEOTIDE SEQUENCE [LARGE SCALE GENOMIC DNA]</scope>
    <source>
        <strain evidence="2 3">UAMH 7357</strain>
    </source>
</reference>
<evidence type="ECO:0000313" key="3">
    <source>
        <dbReference type="Proteomes" id="UP000235672"/>
    </source>
</evidence>
<accession>A0A2J6Q130</accession>
<evidence type="ECO:0000313" key="2">
    <source>
        <dbReference type="EMBL" id="PMD19904.1"/>
    </source>
</evidence>
<keyword evidence="3" id="KW-1185">Reference proteome</keyword>
<sequence length="239" mass="27634">MEAQEKDLGAEHLTTVRTKLHLAIQLRDEGHFTDSEILANEVLRVLRKALGSEHPQVLRAEIELVKILCDQGRLGEADIIARRVWIAQKKVLGHFHPATLSTQTILALASGEVEWRNRYWIPNLDIHWKVITQELQHYLGPDSTVHPYTRQDGFLITTPGNCLSNEQIDDICRKSKQEWEKQAVARSKNELDKPLKRPLHQPIAVSQWLLEDSNHRRSDEDTFRSKRPKEYKPARIGRV</sequence>
<gene>
    <name evidence="2" type="ORF">NA56DRAFT_574672</name>
</gene>
<dbReference type="Pfam" id="PF13374">
    <property type="entry name" value="TPR_10"/>
    <property type="match status" value="2"/>
</dbReference>
<dbReference type="AlphaFoldDB" id="A0A2J6Q130"/>
<dbReference type="Gene3D" id="1.25.40.10">
    <property type="entry name" value="Tetratricopeptide repeat domain"/>
    <property type="match status" value="1"/>
</dbReference>
<dbReference type="Proteomes" id="UP000235672">
    <property type="component" value="Unassembled WGS sequence"/>
</dbReference>
<dbReference type="STRING" id="1745343.A0A2J6Q130"/>
<organism evidence="2 3">
    <name type="scientific">Hyaloscypha hepaticicola</name>
    <dbReference type="NCBI Taxonomy" id="2082293"/>
    <lineage>
        <taxon>Eukaryota</taxon>
        <taxon>Fungi</taxon>
        <taxon>Dikarya</taxon>
        <taxon>Ascomycota</taxon>
        <taxon>Pezizomycotina</taxon>
        <taxon>Leotiomycetes</taxon>
        <taxon>Helotiales</taxon>
        <taxon>Hyaloscyphaceae</taxon>
        <taxon>Hyaloscypha</taxon>
    </lineage>
</organism>
<name>A0A2J6Q130_9HELO</name>
<dbReference type="EMBL" id="KZ613487">
    <property type="protein sequence ID" value="PMD19904.1"/>
    <property type="molecule type" value="Genomic_DNA"/>
</dbReference>
<feature type="region of interest" description="Disordered" evidence="1">
    <location>
        <begin position="210"/>
        <end position="239"/>
    </location>
</feature>
<feature type="compositionally biased region" description="Basic and acidic residues" evidence="1">
    <location>
        <begin position="212"/>
        <end position="233"/>
    </location>
</feature>
<dbReference type="InterPro" id="IPR011990">
    <property type="entry name" value="TPR-like_helical_dom_sf"/>
</dbReference>
<evidence type="ECO:0000256" key="1">
    <source>
        <dbReference type="SAM" id="MobiDB-lite"/>
    </source>
</evidence>
<evidence type="ECO:0008006" key="4">
    <source>
        <dbReference type="Google" id="ProtNLM"/>
    </source>
</evidence>
<proteinExistence type="predicted"/>
<dbReference type="PANTHER" id="PTHR39609:SF2">
    <property type="entry name" value="TRANSCRIPTION FACTOR RFEG"/>
    <property type="match status" value="1"/>
</dbReference>
<dbReference type="PANTHER" id="PTHR39609">
    <property type="entry name" value="RFEG-RELATED"/>
    <property type="match status" value="1"/>
</dbReference>
<protein>
    <recommendedName>
        <fullName evidence="4">Kinesin light chain</fullName>
    </recommendedName>
</protein>